<dbReference type="InterPro" id="IPR012752">
    <property type="entry name" value="AcTrfase_WecD"/>
</dbReference>
<dbReference type="KEGG" id="hav:AT03_01725"/>
<accession>A0A097QXN4</accession>
<dbReference type="OrthoDB" id="6057229at2"/>
<evidence type="ECO:0000313" key="6">
    <source>
        <dbReference type="Proteomes" id="UP000029986"/>
    </source>
</evidence>
<comment type="function">
    <text evidence="3">Catalyzes the acetylation of dTDP-fucosamine (dTDP-4-amino-4,6-dideoxy-D-galactose) to dTDP-Fuc4NAc, which is utilized in the biosynthesis of the enterobacterial common antigen (ECA).</text>
</comment>
<evidence type="ECO:0000259" key="4">
    <source>
        <dbReference type="PROSITE" id="PS51186"/>
    </source>
</evidence>
<dbReference type="AlphaFoldDB" id="A0A097QXN4"/>
<dbReference type="InterPro" id="IPR050832">
    <property type="entry name" value="Bact_Acetyltransf"/>
</dbReference>
<dbReference type="Proteomes" id="UP000029986">
    <property type="component" value="Chromosome"/>
</dbReference>
<keyword evidence="1 3" id="KW-0808">Transferase</keyword>
<keyword evidence="2 3" id="KW-0012">Acyltransferase</keyword>
<feature type="binding site" evidence="3">
    <location>
        <position position="218"/>
    </location>
    <ligand>
        <name>acetyl-CoA</name>
        <dbReference type="ChEBI" id="CHEBI:57288"/>
    </ligand>
</feature>
<comment type="caution">
    <text evidence="3">Lacks conserved residue(s) required for the propagation of feature annotation.</text>
</comment>
<dbReference type="HAMAP" id="MF_02027">
    <property type="entry name" value="WecD_RffC"/>
    <property type="match status" value="1"/>
</dbReference>
<dbReference type="NCBIfam" id="TIGR02382">
    <property type="entry name" value="wecD_rffC"/>
    <property type="match status" value="1"/>
</dbReference>
<dbReference type="RefSeq" id="WP_025802113.1">
    <property type="nucleotide sequence ID" value="NZ_CP009706.1"/>
</dbReference>
<dbReference type="eggNOG" id="COG0456">
    <property type="taxonomic scope" value="Bacteria"/>
</dbReference>
<dbReference type="PANTHER" id="PTHR43877">
    <property type="entry name" value="AMINOALKYLPHOSPHONATE N-ACETYLTRANSFERASE-RELATED-RELATED"/>
    <property type="match status" value="1"/>
</dbReference>
<comment type="catalytic activity">
    <reaction evidence="3">
        <text>dTDP-4-amino-4,6-dideoxy-alpha-D-galactose + acetyl-CoA = dTDP-4-acetamido-4,6-dideoxy-alpha-D-galactose + CoA + H(+)</text>
        <dbReference type="Rhea" id="RHEA:34443"/>
        <dbReference type="ChEBI" id="CHEBI:15378"/>
        <dbReference type="ChEBI" id="CHEBI:57287"/>
        <dbReference type="ChEBI" id="CHEBI:57288"/>
        <dbReference type="ChEBI" id="CHEBI:68492"/>
        <dbReference type="ChEBI" id="CHEBI:68493"/>
        <dbReference type="EC" id="2.3.1.210"/>
    </reaction>
</comment>
<keyword evidence="6" id="KW-1185">Reference proteome</keyword>
<proteinExistence type="inferred from homology"/>
<evidence type="ECO:0000256" key="2">
    <source>
        <dbReference type="ARBA" id="ARBA00023315"/>
    </source>
</evidence>
<comment type="pathway">
    <text evidence="3">Bacterial outer membrane biogenesis; enterobacterial common antigen biosynthesis.</text>
</comment>
<dbReference type="InterPro" id="IPR000182">
    <property type="entry name" value="GNAT_dom"/>
</dbReference>
<dbReference type="HOGENOM" id="CLU_101319_1_0_6"/>
<feature type="active site" description="Proton donor" evidence="3">
    <location>
        <position position="225"/>
    </location>
</feature>
<evidence type="ECO:0000256" key="1">
    <source>
        <dbReference type="ARBA" id="ARBA00022679"/>
    </source>
</evidence>
<evidence type="ECO:0000313" key="5">
    <source>
        <dbReference type="EMBL" id="AIU71239.1"/>
    </source>
</evidence>
<organism evidence="5 6">
    <name type="scientific">Hafnia alvei FB1</name>
    <dbReference type="NCBI Taxonomy" id="1453496"/>
    <lineage>
        <taxon>Bacteria</taxon>
        <taxon>Pseudomonadati</taxon>
        <taxon>Pseudomonadota</taxon>
        <taxon>Gammaproteobacteria</taxon>
        <taxon>Enterobacterales</taxon>
        <taxon>Hafniaceae</taxon>
        <taxon>Hafnia</taxon>
    </lineage>
</organism>
<dbReference type="GO" id="GO:0009246">
    <property type="term" value="P:enterobacterial common antigen biosynthetic process"/>
    <property type="evidence" value="ECO:0007669"/>
    <property type="project" value="UniProtKB-UniRule"/>
</dbReference>
<dbReference type="PANTHER" id="PTHR43877:SF2">
    <property type="entry name" value="AMINOALKYLPHOSPHONATE N-ACETYLTRANSFERASE-RELATED"/>
    <property type="match status" value="1"/>
</dbReference>
<dbReference type="Gene3D" id="3.40.630.30">
    <property type="match status" value="1"/>
</dbReference>
<reference evidence="5 6" key="1">
    <citation type="journal article" date="2014" name="Gut Pathog.">
        <title>Gene clusters of Hafnia alvei strain FB1 important in survival and pathogenesis: a draft genome perspective.</title>
        <authorList>
            <person name="Tan J.Y."/>
            <person name="Yin W.F."/>
            <person name="Chan K.G."/>
        </authorList>
    </citation>
    <scope>NUCLEOTIDE SEQUENCE [LARGE SCALE GENOMIC DNA]</scope>
    <source>
        <strain evidence="5 6">FB1</strain>
    </source>
</reference>
<dbReference type="UniPathway" id="UPA00566"/>
<dbReference type="Pfam" id="PF00583">
    <property type="entry name" value="Acetyltransf_1"/>
    <property type="match status" value="1"/>
</dbReference>
<feature type="domain" description="N-acetyltransferase" evidence="4">
    <location>
        <begin position="94"/>
        <end position="241"/>
    </location>
</feature>
<dbReference type="NCBIfam" id="NF008212">
    <property type="entry name" value="PRK10975.1"/>
    <property type="match status" value="1"/>
</dbReference>
<dbReference type="PATRIC" id="fig|1453496.5.peg.349"/>
<dbReference type="EC" id="2.3.1.210" evidence="3"/>
<dbReference type="SUPFAM" id="SSF55729">
    <property type="entry name" value="Acyl-CoA N-acyltransferases (Nat)"/>
    <property type="match status" value="1"/>
</dbReference>
<comment type="subunit">
    <text evidence="3">Homodimer.</text>
</comment>
<comment type="similarity">
    <text evidence="3">Belongs to the WecD family.</text>
</comment>
<sequence length="241" mass="26608">MCVHASIEPLAWESEYFHLRTAKLAFSTAAPILTTADFQPFDIVQAKIPADRVALADDLANLGFRLVEGEIDLSLPIEKAQLGTEPANSQPMDSSCRIASAEDIPWLRTQAAQAFALSRFRVPWYQADDSARFYAEWVEKAVLGTFDHQCLLVLNAQMKPAGFVTLRALDNGEARIGLLAVAPESTGLGVGKQLMLLAQNWCRDKSLSRLHVATQTGNIPALRLYIRSGAVIESTAYWLYR</sequence>
<dbReference type="GO" id="GO:0008080">
    <property type="term" value="F:N-acetyltransferase activity"/>
    <property type="evidence" value="ECO:0007669"/>
    <property type="project" value="InterPro"/>
</dbReference>
<name>A0A097QXN4_HAFAL</name>
<protein>
    <recommendedName>
        <fullName evidence="3">dTDP-fucosamine acetyltransferase</fullName>
        <ecNumber evidence="3">2.3.1.210</ecNumber>
    </recommendedName>
    <alternativeName>
        <fullName evidence="3">TDP-fucosamine acetyltransferase</fullName>
    </alternativeName>
    <alternativeName>
        <fullName evidence="3">dTDP-4-amino-4,6-dideoxy-D-galactose acyltransferase</fullName>
    </alternativeName>
</protein>
<dbReference type="PROSITE" id="PS51186">
    <property type="entry name" value="GNAT"/>
    <property type="match status" value="1"/>
</dbReference>
<dbReference type="CDD" id="cd04301">
    <property type="entry name" value="NAT_SF"/>
    <property type="match status" value="1"/>
</dbReference>
<dbReference type="InterPro" id="IPR016181">
    <property type="entry name" value="Acyl_CoA_acyltransferase"/>
</dbReference>
<gene>
    <name evidence="3" type="primary">wecD</name>
    <name evidence="5" type="ORF">AT03_01725</name>
</gene>
<evidence type="ECO:0000256" key="3">
    <source>
        <dbReference type="HAMAP-Rule" id="MF_02027"/>
    </source>
</evidence>
<dbReference type="EMBL" id="CP009706">
    <property type="protein sequence ID" value="AIU71239.1"/>
    <property type="molecule type" value="Genomic_DNA"/>
</dbReference>